<evidence type="ECO:0000256" key="12">
    <source>
        <dbReference type="RuleBase" id="RU003357"/>
    </source>
</evidence>
<evidence type="ECO:0000259" key="14">
    <source>
        <dbReference type="Pfam" id="PF07715"/>
    </source>
</evidence>
<dbReference type="InterPro" id="IPR012910">
    <property type="entry name" value="Plug_dom"/>
</dbReference>
<comment type="subcellular location">
    <subcellularLocation>
        <location evidence="1 11">Cell outer membrane</location>
        <topology evidence="1 11">Multi-pass membrane protein</topology>
    </subcellularLocation>
</comment>
<evidence type="ECO:0000256" key="9">
    <source>
        <dbReference type="ARBA" id="ARBA00023136"/>
    </source>
</evidence>
<dbReference type="Pfam" id="PF00593">
    <property type="entry name" value="TonB_dep_Rec_b-barrel"/>
    <property type="match status" value="1"/>
</dbReference>
<keyword evidence="10 11" id="KW-0998">Cell outer membrane</keyword>
<dbReference type="SUPFAM" id="SSF56935">
    <property type="entry name" value="Porins"/>
    <property type="match status" value="1"/>
</dbReference>
<gene>
    <name evidence="15" type="ORF">COA71_00665</name>
</gene>
<proteinExistence type="inferred from homology"/>
<dbReference type="EMBL" id="NVWI01000001">
    <property type="protein sequence ID" value="PCJ43418.1"/>
    <property type="molecule type" value="Genomic_DNA"/>
</dbReference>
<dbReference type="Pfam" id="PF07715">
    <property type="entry name" value="Plug"/>
    <property type="match status" value="1"/>
</dbReference>
<keyword evidence="2 11" id="KW-0813">Transport</keyword>
<dbReference type="PROSITE" id="PS52016">
    <property type="entry name" value="TONB_DEPENDENT_REC_3"/>
    <property type="match status" value="1"/>
</dbReference>
<evidence type="ECO:0000256" key="5">
    <source>
        <dbReference type="ARBA" id="ARBA00022692"/>
    </source>
</evidence>
<evidence type="ECO:0000259" key="13">
    <source>
        <dbReference type="Pfam" id="PF00593"/>
    </source>
</evidence>
<dbReference type="Gene3D" id="2.40.170.20">
    <property type="entry name" value="TonB-dependent receptor, beta-barrel domain"/>
    <property type="match status" value="1"/>
</dbReference>
<keyword evidence="9 11" id="KW-0472">Membrane</keyword>
<keyword evidence="5 11" id="KW-0812">Transmembrane</keyword>
<evidence type="ECO:0000313" key="16">
    <source>
        <dbReference type="Proteomes" id="UP000228987"/>
    </source>
</evidence>
<keyword evidence="4" id="KW-0410">Iron transport</keyword>
<dbReference type="AlphaFoldDB" id="A0A2A5CIS0"/>
<evidence type="ECO:0000256" key="8">
    <source>
        <dbReference type="ARBA" id="ARBA00023077"/>
    </source>
</evidence>
<evidence type="ECO:0000256" key="6">
    <source>
        <dbReference type="ARBA" id="ARBA00023004"/>
    </source>
</evidence>
<protein>
    <recommendedName>
        <fullName evidence="17">TonB-dependent receptor</fullName>
    </recommendedName>
</protein>
<dbReference type="GO" id="GO:0006826">
    <property type="term" value="P:iron ion transport"/>
    <property type="evidence" value="ECO:0007669"/>
    <property type="project" value="UniProtKB-KW"/>
</dbReference>
<evidence type="ECO:0000256" key="10">
    <source>
        <dbReference type="ARBA" id="ARBA00023237"/>
    </source>
</evidence>
<dbReference type="PANTHER" id="PTHR32552:SF81">
    <property type="entry name" value="TONB-DEPENDENT OUTER MEMBRANE RECEPTOR"/>
    <property type="match status" value="1"/>
</dbReference>
<evidence type="ECO:0000256" key="2">
    <source>
        <dbReference type="ARBA" id="ARBA00022448"/>
    </source>
</evidence>
<keyword evidence="6" id="KW-0408">Iron</keyword>
<evidence type="ECO:0000256" key="11">
    <source>
        <dbReference type="PROSITE-ProRule" id="PRU01360"/>
    </source>
</evidence>
<evidence type="ECO:0008006" key="17">
    <source>
        <dbReference type="Google" id="ProtNLM"/>
    </source>
</evidence>
<evidence type="ECO:0000256" key="3">
    <source>
        <dbReference type="ARBA" id="ARBA00022452"/>
    </source>
</evidence>
<comment type="similarity">
    <text evidence="11 12">Belongs to the TonB-dependent receptor family.</text>
</comment>
<dbReference type="GO" id="GO:0009279">
    <property type="term" value="C:cell outer membrane"/>
    <property type="evidence" value="ECO:0007669"/>
    <property type="project" value="UniProtKB-SubCell"/>
</dbReference>
<comment type="caution">
    <text evidence="15">The sequence shown here is derived from an EMBL/GenBank/DDBJ whole genome shotgun (WGS) entry which is preliminary data.</text>
</comment>
<keyword evidence="8 12" id="KW-0798">TonB box</keyword>
<dbReference type="InterPro" id="IPR039426">
    <property type="entry name" value="TonB-dep_rcpt-like"/>
</dbReference>
<evidence type="ECO:0000313" key="15">
    <source>
        <dbReference type="EMBL" id="PCJ43418.1"/>
    </source>
</evidence>
<feature type="domain" description="TonB-dependent receptor-like beta-barrel" evidence="13">
    <location>
        <begin position="311"/>
        <end position="731"/>
    </location>
</feature>
<evidence type="ECO:0000256" key="7">
    <source>
        <dbReference type="ARBA" id="ARBA00023065"/>
    </source>
</evidence>
<dbReference type="Proteomes" id="UP000228987">
    <property type="component" value="Unassembled WGS sequence"/>
</dbReference>
<dbReference type="InterPro" id="IPR000531">
    <property type="entry name" value="Beta-barrel_TonB"/>
</dbReference>
<evidence type="ECO:0000256" key="1">
    <source>
        <dbReference type="ARBA" id="ARBA00004571"/>
    </source>
</evidence>
<dbReference type="PANTHER" id="PTHR32552">
    <property type="entry name" value="FERRICHROME IRON RECEPTOR-RELATED"/>
    <property type="match status" value="1"/>
</dbReference>
<dbReference type="InterPro" id="IPR036942">
    <property type="entry name" value="Beta-barrel_TonB_sf"/>
</dbReference>
<organism evidence="15 16">
    <name type="scientific">SAR86 cluster bacterium</name>
    <dbReference type="NCBI Taxonomy" id="2030880"/>
    <lineage>
        <taxon>Bacteria</taxon>
        <taxon>Pseudomonadati</taxon>
        <taxon>Pseudomonadota</taxon>
        <taxon>Gammaproteobacteria</taxon>
        <taxon>SAR86 cluster</taxon>
    </lineage>
</organism>
<reference evidence="16" key="1">
    <citation type="submission" date="2017-08" db="EMBL/GenBank/DDBJ databases">
        <title>A dynamic microbial community with high functional redundancy inhabits the cold, oxic subseafloor aquifer.</title>
        <authorList>
            <person name="Tully B.J."/>
            <person name="Wheat C.G."/>
            <person name="Glazer B.T."/>
            <person name="Huber J.A."/>
        </authorList>
    </citation>
    <scope>NUCLEOTIDE SEQUENCE [LARGE SCALE GENOMIC DNA]</scope>
</reference>
<name>A0A2A5CIS0_9GAMM</name>
<keyword evidence="3 11" id="KW-1134">Transmembrane beta strand</keyword>
<evidence type="ECO:0000256" key="4">
    <source>
        <dbReference type="ARBA" id="ARBA00022496"/>
    </source>
</evidence>
<feature type="domain" description="TonB-dependent receptor plug" evidence="14">
    <location>
        <begin position="56"/>
        <end position="163"/>
    </location>
</feature>
<sequence length="766" mass="85667">MKSHQKRLSKMRLGIRLTIVVSLLATMPGFAQIAPARSTSIQEVVVTAQKREQPIQSVGITLSAFSGDELESFRRGSLSEITDLVSNTLLFEDYGSGLPTWIIRGVGLQDFNANNTPTAAIYIDEVYQTSAAMGEVGLFDIDRVEILKGPQGGLYGRNTSGGAINVLTLQPQFDDHQAYLNLSYSSWQRIELEAASNFKLTDNLALRLAGKHQTSSDGWQRSLVNDQTYGELDRSDIRATLLFEPNENISLKLKVYAGEDNSELILGRSVGAYASNGDLCSAVQQGFRDESTCLDWGSVNRLANADSAFDLSLQAVNAETVLSNPVNQNDHDYHGINAELSVNFESITLTSISVFEKFDYGVFLDLDASNGEFGHRPSSSDIEVWSQEFRLSSTEDRVFQWLAGLVISNDYFSEERSFLLGDNLLIGLNRGDLSYRQTTQSRALYGQFNFQANENFSVNLDFRYTDESKKYRGGTFFVPSFSLFFIQGASSDYELDDNFSGKAQLNWQAQDDILFYGSVSKGFKSGGFYGGFPFNLEEILPYKEESILAYELGFKSNFLDGNLLLNGAVFFYDYKDVQGFVSETNVITMTVIDRLANQGNAEHQGLELELEWMANNDLYFALNLGYLDARITESSQLTTNISGDMVSLVGKRAYAPNWNNNFLIGFNGNITDSWRFKSMFEYHYRSEFSGNLTSLADQAILKLPGYGLSNLYLSLIPDGKNLELSFWVKNLTDKNYRTRTKSDGLLSYMDIFGEPRSYGASIKLSW</sequence>
<accession>A0A2A5CIS0</accession>
<keyword evidence="7" id="KW-0406">Ion transport</keyword>